<dbReference type="PANTHER" id="PTHR30037:SF4">
    <property type="entry name" value="DNA-3-METHYLADENINE GLYCOSYLASE I"/>
    <property type="match status" value="1"/>
</dbReference>
<name>A0A1C3D0P0_9GAMM</name>
<keyword evidence="2" id="KW-0326">Glycosidase</keyword>
<dbReference type="OrthoDB" id="9807664at2"/>
<dbReference type="PANTHER" id="PTHR30037">
    <property type="entry name" value="DNA-3-METHYLADENINE GLYCOSYLASE 1"/>
    <property type="match status" value="1"/>
</dbReference>
<evidence type="ECO:0000313" key="3">
    <source>
        <dbReference type="Proteomes" id="UP000186553"/>
    </source>
</evidence>
<keyword evidence="1" id="KW-0479">Metal-binding</keyword>
<dbReference type="InterPro" id="IPR011257">
    <property type="entry name" value="DNA_glycosylase"/>
</dbReference>
<dbReference type="STRING" id="1891224.BBP83_02155"/>
<sequence length="190" mass="21992">MTIQRCGWCSDDPLYVAYHDFEWGRPEYRETHLFEMLCLEGQQAGLSWITVLKKREAYRQHFFQYRIADIATLDDASLEEKLQDASIIRHIGKLKAIRDNAIAWEKLKQEQIDPMAWLWSFTENQSINNDVPDYKTAPAQTATSLLMSKALKKKGFKFVGPTTCYAFMQAVGMVNDHENHCSFKHCSTTS</sequence>
<evidence type="ECO:0000313" key="2">
    <source>
        <dbReference type="EMBL" id="ODA14622.1"/>
    </source>
</evidence>
<feature type="binding site" evidence="1">
    <location>
        <position position="181"/>
    </location>
    <ligand>
        <name>Zn(2+)</name>
        <dbReference type="ChEBI" id="CHEBI:29105"/>
    </ligand>
</feature>
<evidence type="ECO:0000256" key="1">
    <source>
        <dbReference type="PIRSR" id="PIRSR605019-1"/>
    </source>
</evidence>
<dbReference type="Pfam" id="PF03352">
    <property type="entry name" value="Adenine_glyco"/>
    <property type="match status" value="1"/>
</dbReference>
<dbReference type="GO" id="GO:0046872">
    <property type="term" value="F:metal ion binding"/>
    <property type="evidence" value="ECO:0007669"/>
    <property type="project" value="UniProtKB-KW"/>
</dbReference>
<keyword evidence="2" id="KW-0378">Hydrolase</keyword>
<dbReference type="GO" id="GO:0006284">
    <property type="term" value="P:base-excision repair"/>
    <property type="evidence" value="ECO:0007669"/>
    <property type="project" value="InterPro"/>
</dbReference>
<keyword evidence="1" id="KW-0862">Zinc</keyword>
<dbReference type="RefSeq" id="WP_068885762.1">
    <property type="nucleotide sequence ID" value="NZ_CBCRUU010000016.1"/>
</dbReference>
<dbReference type="InterPro" id="IPR005019">
    <property type="entry name" value="Adenine_glyco"/>
</dbReference>
<dbReference type="GO" id="GO:0008725">
    <property type="term" value="F:DNA-3-methyladenine glycosylase activity"/>
    <property type="evidence" value="ECO:0007669"/>
    <property type="project" value="InterPro"/>
</dbReference>
<feature type="binding site" evidence="1">
    <location>
        <position position="19"/>
    </location>
    <ligand>
        <name>Zn(2+)</name>
        <dbReference type="ChEBI" id="CHEBI:29105"/>
    </ligand>
</feature>
<feature type="binding site" evidence="1">
    <location>
        <position position="6"/>
    </location>
    <ligand>
        <name>Zn(2+)</name>
        <dbReference type="ChEBI" id="CHEBI:29105"/>
    </ligand>
</feature>
<proteinExistence type="predicted"/>
<keyword evidence="3" id="KW-1185">Reference proteome</keyword>
<protein>
    <submittedName>
        <fullName evidence="2">DNA-3-methyladenine glycosidase</fullName>
    </submittedName>
</protein>
<accession>A0A1C3D0P0</accession>
<feature type="binding site" evidence="1">
    <location>
        <position position="177"/>
    </location>
    <ligand>
        <name>Zn(2+)</name>
        <dbReference type="ChEBI" id="CHEBI:29105"/>
    </ligand>
</feature>
<dbReference type="Proteomes" id="UP000186553">
    <property type="component" value="Unassembled WGS sequence"/>
</dbReference>
<reference evidence="2 3" key="1">
    <citation type="submission" date="2016-07" db="EMBL/GenBank/DDBJ databases">
        <title>Acinetobacter sp. ANC 4603.</title>
        <authorList>
            <person name="Radolfova-Krizova L."/>
            <person name="Nemec A."/>
        </authorList>
    </citation>
    <scope>NUCLEOTIDE SEQUENCE [LARGE SCALE GENOMIC DNA]</scope>
    <source>
        <strain evidence="2 3">ANC 4603</strain>
    </source>
</reference>
<dbReference type="SUPFAM" id="SSF48150">
    <property type="entry name" value="DNA-glycosylase"/>
    <property type="match status" value="1"/>
</dbReference>
<comment type="caution">
    <text evidence="2">The sequence shown here is derived from an EMBL/GenBank/DDBJ whole genome shotgun (WGS) entry which is preliminary data.</text>
</comment>
<organism evidence="2 3">
    <name type="scientific">Acinetobacter celticus</name>
    <dbReference type="NCBI Taxonomy" id="1891224"/>
    <lineage>
        <taxon>Bacteria</taxon>
        <taxon>Pseudomonadati</taxon>
        <taxon>Pseudomonadota</taxon>
        <taxon>Gammaproteobacteria</taxon>
        <taxon>Moraxellales</taxon>
        <taxon>Moraxellaceae</taxon>
        <taxon>Acinetobacter</taxon>
    </lineage>
</organism>
<gene>
    <name evidence="2" type="ORF">BBP83_02155</name>
</gene>
<dbReference type="Gene3D" id="1.10.340.30">
    <property type="entry name" value="Hypothetical protein, domain 2"/>
    <property type="match status" value="1"/>
</dbReference>
<dbReference type="EMBL" id="MBDL01000001">
    <property type="protein sequence ID" value="ODA14622.1"/>
    <property type="molecule type" value="Genomic_DNA"/>
</dbReference>
<dbReference type="InterPro" id="IPR052891">
    <property type="entry name" value="DNA-3mA_glycosylase"/>
</dbReference>
<dbReference type="AlphaFoldDB" id="A0A1C3D0P0"/>